<dbReference type="Proteomes" id="UP000663852">
    <property type="component" value="Unassembled WGS sequence"/>
</dbReference>
<sequence>MGQSEAKPIDCNPDRINSILKLDTFNDSEIEMQLGKQWSVLRFIGEGKANDLHLSFAIQDGYATNTHLTCRAIEYRKGKYHISFVSQWNEIEEWYQKCCNKLHVERDGRFIEKVHRWHNQVETNVTVRIEHDEL</sequence>
<dbReference type="EMBL" id="CAJNOJ010000290">
    <property type="protein sequence ID" value="CAF1373453.1"/>
    <property type="molecule type" value="Genomic_DNA"/>
</dbReference>
<evidence type="ECO:0000313" key="3">
    <source>
        <dbReference type="Proteomes" id="UP000663828"/>
    </source>
</evidence>
<protein>
    <submittedName>
        <fullName evidence="2">Uncharacterized protein</fullName>
    </submittedName>
</protein>
<keyword evidence="3" id="KW-1185">Reference proteome</keyword>
<reference evidence="2" key="1">
    <citation type="submission" date="2021-02" db="EMBL/GenBank/DDBJ databases">
        <authorList>
            <person name="Nowell W R."/>
        </authorList>
    </citation>
    <scope>NUCLEOTIDE SEQUENCE</scope>
</reference>
<evidence type="ECO:0000313" key="1">
    <source>
        <dbReference type="EMBL" id="CAF1373453.1"/>
    </source>
</evidence>
<dbReference type="AlphaFoldDB" id="A0A815WVR3"/>
<dbReference type="Proteomes" id="UP000663828">
    <property type="component" value="Unassembled WGS sequence"/>
</dbReference>
<organism evidence="2 3">
    <name type="scientific">Adineta ricciae</name>
    <name type="common">Rotifer</name>
    <dbReference type="NCBI Taxonomy" id="249248"/>
    <lineage>
        <taxon>Eukaryota</taxon>
        <taxon>Metazoa</taxon>
        <taxon>Spiralia</taxon>
        <taxon>Gnathifera</taxon>
        <taxon>Rotifera</taxon>
        <taxon>Eurotatoria</taxon>
        <taxon>Bdelloidea</taxon>
        <taxon>Adinetida</taxon>
        <taxon>Adinetidae</taxon>
        <taxon>Adineta</taxon>
    </lineage>
</organism>
<evidence type="ECO:0000313" key="2">
    <source>
        <dbReference type="EMBL" id="CAF1552695.1"/>
    </source>
</evidence>
<dbReference type="EMBL" id="CAJNOR010005233">
    <property type="protein sequence ID" value="CAF1552695.1"/>
    <property type="molecule type" value="Genomic_DNA"/>
</dbReference>
<gene>
    <name evidence="1" type="ORF">EDS130_LOCUS34512</name>
    <name evidence="2" type="ORF">XAT740_LOCUS43017</name>
</gene>
<comment type="caution">
    <text evidence="2">The sequence shown here is derived from an EMBL/GenBank/DDBJ whole genome shotgun (WGS) entry which is preliminary data.</text>
</comment>
<accession>A0A815WVR3</accession>
<dbReference type="OrthoDB" id="10420859at2759"/>
<name>A0A815WVR3_ADIRI</name>
<proteinExistence type="predicted"/>